<keyword evidence="2" id="KW-1185">Reference proteome</keyword>
<comment type="caution">
    <text evidence="1">The sequence shown here is derived from an EMBL/GenBank/DDBJ whole genome shotgun (WGS) entry which is preliminary data.</text>
</comment>
<reference evidence="1" key="1">
    <citation type="submission" date="2022-08" db="EMBL/GenBank/DDBJ databases">
        <title>Genome Sequence of Fusarium decemcellulare.</title>
        <authorList>
            <person name="Buettner E."/>
        </authorList>
    </citation>
    <scope>NUCLEOTIDE SEQUENCE</scope>
    <source>
        <strain evidence="1">Babe19</strain>
    </source>
</reference>
<sequence>MIYQRLLSAFALGALLSGANAGPCRPKSSTSITATSTETASTTAFESSSTANETISPTATETASITTTQESSTETTETFTTTETTSSGSTTLESTTTTSSAEPTVTEYLRNGDFDKTSNVFPWTFTDAAESPLLLGIASGLSHEGGHSMRLKFDGQVGYFLRNTLDASKLHAEIDYELSAWVKFDKEKVNGEGCELLYVWCFDDKWSYAEKAGNGVLNASPESTSDFVQVKATCRWTEAQLKKTPNILFKFQCSKTLAWIDSVQMTVADQ</sequence>
<evidence type="ECO:0000313" key="2">
    <source>
        <dbReference type="Proteomes" id="UP001148629"/>
    </source>
</evidence>
<gene>
    <name evidence="1" type="ORF">NM208_g4912</name>
</gene>
<accession>A0ACC1SJ16</accession>
<organism evidence="1 2">
    <name type="scientific">Fusarium decemcellulare</name>
    <dbReference type="NCBI Taxonomy" id="57161"/>
    <lineage>
        <taxon>Eukaryota</taxon>
        <taxon>Fungi</taxon>
        <taxon>Dikarya</taxon>
        <taxon>Ascomycota</taxon>
        <taxon>Pezizomycotina</taxon>
        <taxon>Sordariomycetes</taxon>
        <taxon>Hypocreomycetidae</taxon>
        <taxon>Hypocreales</taxon>
        <taxon>Nectriaceae</taxon>
        <taxon>Fusarium</taxon>
        <taxon>Fusarium decemcellulare species complex</taxon>
    </lineage>
</organism>
<name>A0ACC1SJ16_9HYPO</name>
<dbReference type="Proteomes" id="UP001148629">
    <property type="component" value="Unassembled WGS sequence"/>
</dbReference>
<proteinExistence type="predicted"/>
<evidence type="ECO:0000313" key="1">
    <source>
        <dbReference type="EMBL" id="KAJ3540772.1"/>
    </source>
</evidence>
<protein>
    <submittedName>
        <fullName evidence="1">Uncharacterized protein</fullName>
    </submittedName>
</protein>
<dbReference type="EMBL" id="JANRMS010000390">
    <property type="protein sequence ID" value="KAJ3540772.1"/>
    <property type="molecule type" value="Genomic_DNA"/>
</dbReference>